<feature type="compositionally biased region" description="Acidic residues" evidence="1">
    <location>
        <begin position="279"/>
        <end position="288"/>
    </location>
</feature>
<feature type="compositionally biased region" description="Acidic residues" evidence="1">
    <location>
        <begin position="489"/>
        <end position="498"/>
    </location>
</feature>
<feature type="compositionally biased region" description="Acidic residues" evidence="1">
    <location>
        <begin position="336"/>
        <end position="348"/>
    </location>
</feature>
<dbReference type="Proteomes" id="UP000004061">
    <property type="component" value="Unassembled WGS sequence"/>
</dbReference>
<feature type="region of interest" description="Disordered" evidence="1">
    <location>
        <begin position="429"/>
        <end position="544"/>
    </location>
</feature>
<feature type="compositionally biased region" description="Polar residues" evidence="1">
    <location>
        <begin position="185"/>
        <end position="201"/>
    </location>
</feature>
<evidence type="ECO:0000313" key="4">
    <source>
        <dbReference type="Proteomes" id="UP000004061"/>
    </source>
</evidence>
<feature type="compositionally biased region" description="Polar residues" evidence="1">
    <location>
        <begin position="150"/>
        <end position="178"/>
    </location>
</feature>
<feature type="compositionally biased region" description="Acidic residues" evidence="1">
    <location>
        <begin position="520"/>
        <end position="529"/>
    </location>
</feature>
<reference evidence="3 4" key="1">
    <citation type="journal article" date="2011" name="Appl. Environ. Microbiol.">
        <title>Contribution of a Sodium Ion Gradient to Energy Conservation during Fermentation in the Cyanobacterium Arthrospira (Spirulina) maxima CS-328.</title>
        <authorList>
            <person name="Carrieri D."/>
            <person name="Ananyev G."/>
            <person name="Lenz O."/>
            <person name="Bryant D.A."/>
            <person name="Dismukes G.C."/>
        </authorList>
    </citation>
    <scope>NUCLEOTIDE SEQUENCE [LARGE SCALE GENOMIC DNA]</scope>
    <source>
        <strain evidence="3 4">CS-328</strain>
    </source>
</reference>
<feature type="region of interest" description="Disordered" evidence="1">
    <location>
        <begin position="309"/>
        <end position="393"/>
    </location>
</feature>
<feature type="region of interest" description="Disordered" evidence="1">
    <location>
        <begin position="81"/>
        <end position="102"/>
    </location>
</feature>
<feature type="transmembrane region" description="Helical" evidence="2">
    <location>
        <begin position="114"/>
        <end position="133"/>
    </location>
</feature>
<feature type="compositionally biased region" description="Acidic residues" evidence="1">
    <location>
        <begin position="458"/>
        <end position="470"/>
    </location>
</feature>
<keyword evidence="2" id="KW-0812">Transmembrane</keyword>
<sequence length="773" mass="85612">MIKCEQALCNADWNIPIVGLPLMSYKRKTSIATLALVCILDLAPKSLATSRLVSAQLYPNRSRTALTSTGLATNEVVLSQAEPLSESSEGRSVESAPSRTDPAGLVAASSSGQFLLWLLILLSIAVLIAFLLWRKRDRYLRSAQAKTEGLGQSLQPEPTPDLASTTLSQMSKDTSTTLALHESAKTSISSDTKPEETSTLISPELSAKTFDFQTVSETVSQSEVVEDVETEESYQVADIGDELEEVISQSEVVEDVETEESYQVADIGDSDSERVSESEVVEDAETQESQESYQVADIELEEVISQSEVVEDVETEESYQVADIGDSDSERVSELEVVEDAETQESEESYQVADIGDSDSERVSELEVVEDAETQESEESYQVADIGDSDSERVSELEVVEDAETQESEESYQVADIELEEVISQSEVVEDAETQESEESYQVADIGDSDSERVSELEVVEDAETQESEESYQVADIGDSDSERVSESEVVEDAETQESQESYQVADIGDSDSERVSESEVVEDAETQESQESYQVADIGDSDSERVSELEVVEDAETQEVSEVAEIELGDSSDEVSERDGEADENLKQATLTGGQAWVVGGGDDRSQLDVESKKFNVGQQDDGEIIGLDVDEGLPDLPGGYNQKCIVLLPRDPSWAYAYWDIGNEYREPLRQKGGKQLALRVYDVTWIDMDKQRPHSMKQYECDELTQEWYIPVPMSDRDYIVEIGYVTESGHWLLLARSESVHIPPVYPCDHYGDRFYTISWEENLRGKNI</sequence>
<keyword evidence="2" id="KW-1133">Transmembrane helix</keyword>
<dbReference type="Pfam" id="PF16258">
    <property type="entry name" value="DUF4912"/>
    <property type="match status" value="1"/>
</dbReference>
<feature type="region of interest" description="Disordered" evidence="1">
    <location>
        <begin position="251"/>
        <end position="291"/>
    </location>
</feature>
<keyword evidence="4" id="KW-1185">Reference proteome</keyword>
<dbReference type="InterPro" id="IPR032585">
    <property type="entry name" value="DUF4912"/>
</dbReference>
<evidence type="ECO:0008006" key="5">
    <source>
        <dbReference type="Google" id="ProtNLM"/>
    </source>
</evidence>
<proteinExistence type="predicted"/>
<comment type="caution">
    <text evidence="3">The sequence shown here is derived from an EMBL/GenBank/DDBJ whole genome shotgun (WGS) entry which is preliminary data.</text>
</comment>
<evidence type="ECO:0000313" key="3">
    <source>
        <dbReference type="EMBL" id="EDZ93828.1"/>
    </source>
</evidence>
<evidence type="ECO:0000256" key="2">
    <source>
        <dbReference type="SAM" id="Phobius"/>
    </source>
</evidence>
<protein>
    <recommendedName>
        <fullName evidence="5">DUF4912 domain-containing protein</fullName>
    </recommendedName>
</protein>
<feature type="compositionally biased region" description="Acidic residues" evidence="1">
    <location>
        <begin position="429"/>
        <end position="439"/>
    </location>
</feature>
<keyword evidence="2" id="KW-0472">Membrane</keyword>
<dbReference type="EMBL" id="ABYK01000027">
    <property type="protein sequence ID" value="EDZ93828.1"/>
    <property type="molecule type" value="Genomic_DNA"/>
</dbReference>
<organism evidence="3 4">
    <name type="scientific">Limnospira maxima CS-328</name>
    <dbReference type="NCBI Taxonomy" id="513049"/>
    <lineage>
        <taxon>Bacteria</taxon>
        <taxon>Bacillati</taxon>
        <taxon>Cyanobacteriota</taxon>
        <taxon>Cyanophyceae</taxon>
        <taxon>Oscillatoriophycideae</taxon>
        <taxon>Oscillatoriales</taxon>
        <taxon>Sirenicapillariaceae</taxon>
        <taxon>Limnospira</taxon>
    </lineage>
</organism>
<gene>
    <name evidence="3" type="ORF">AmaxDRAFT_3473</name>
</gene>
<feature type="region of interest" description="Disordered" evidence="1">
    <location>
        <begin position="145"/>
        <end position="202"/>
    </location>
</feature>
<accession>B5W3X5</accession>
<dbReference type="AlphaFoldDB" id="B5W3X5"/>
<feature type="compositionally biased region" description="Acidic residues" evidence="1">
    <location>
        <begin position="367"/>
        <end position="379"/>
    </location>
</feature>
<name>B5W3X5_LIMMA</name>
<evidence type="ECO:0000256" key="1">
    <source>
        <dbReference type="SAM" id="MobiDB-lite"/>
    </source>
</evidence>